<dbReference type="InterPro" id="IPR027417">
    <property type="entry name" value="P-loop_NTPase"/>
</dbReference>
<feature type="non-terminal residue" evidence="4">
    <location>
        <position position="666"/>
    </location>
</feature>
<dbReference type="SUPFAM" id="SSF52540">
    <property type="entry name" value="P-loop containing nucleoside triphosphate hydrolases"/>
    <property type="match status" value="1"/>
</dbReference>
<feature type="domain" description="Nephrocystin 3-like N-terminal" evidence="3">
    <location>
        <begin position="208"/>
        <end position="270"/>
    </location>
</feature>
<evidence type="ECO:0000259" key="3">
    <source>
        <dbReference type="Pfam" id="PF24883"/>
    </source>
</evidence>
<evidence type="ECO:0000256" key="2">
    <source>
        <dbReference type="SAM" id="MobiDB-lite"/>
    </source>
</evidence>
<reference evidence="4 5" key="1">
    <citation type="submission" date="2020-05" db="EMBL/GenBank/DDBJ databases">
        <title>Identification and distribution of gene clusters putatively required for synthesis of sphingolipid metabolism inhibitors in phylogenetically diverse species of the filamentous fungus Fusarium.</title>
        <authorList>
            <person name="Kim H.-S."/>
            <person name="Busman M."/>
            <person name="Brown D.W."/>
            <person name="Divon H."/>
            <person name="Uhlig S."/>
            <person name="Proctor R.H."/>
        </authorList>
    </citation>
    <scope>NUCLEOTIDE SEQUENCE [LARGE SCALE GENOMIC DNA]</scope>
    <source>
        <strain evidence="4 5">NRRL 25196</strain>
    </source>
</reference>
<protein>
    <submittedName>
        <fullName evidence="4">Ankyrin repeat-containing protein</fullName>
    </submittedName>
</protein>
<evidence type="ECO:0000313" key="5">
    <source>
        <dbReference type="Proteomes" id="UP000574317"/>
    </source>
</evidence>
<feature type="compositionally biased region" description="Basic and acidic residues" evidence="2">
    <location>
        <begin position="169"/>
        <end position="190"/>
    </location>
</feature>
<dbReference type="Proteomes" id="UP000574317">
    <property type="component" value="Unassembled WGS sequence"/>
</dbReference>
<dbReference type="InterPro" id="IPR056884">
    <property type="entry name" value="NPHP3-like_N"/>
</dbReference>
<feature type="domain" description="Nephrocystin 3-like N-terminal" evidence="3">
    <location>
        <begin position="64"/>
        <end position="174"/>
    </location>
</feature>
<dbReference type="Gene3D" id="3.40.50.300">
    <property type="entry name" value="P-loop containing nucleotide triphosphate hydrolases"/>
    <property type="match status" value="1"/>
</dbReference>
<evidence type="ECO:0000256" key="1">
    <source>
        <dbReference type="ARBA" id="ARBA00022737"/>
    </source>
</evidence>
<keyword evidence="1" id="KW-0677">Repeat</keyword>
<dbReference type="Pfam" id="PF24883">
    <property type="entry name" value="NPHP3_N"/>
    <property type="match status" value="2"/>
</dbReference>
<sequence length="666" mass="76054">MSGGAAHNSGPGQMFSFQGTGNVFHLKQRILALPKADPIDEFLKTLDFPDMNSRWHDISPAVDGTCTWIFSNPEYKKWVEGDGHRLFWIEGGPGCGKSTLFKYLRDSHSAMMTDNSGLKVVVMSFFFHAQGVELQRSRLGLFRALVYQLVSQMPDLKASFLEQLREESRKSRERAEKNRQGSRRNTEHHNYNTAFGEPGEESLNWRFTELKQFLCAFLHKASRTRSIWLFIDAIDECCNEDARSLVQLFTAICQDACTNAGGVRICFSSRDHAQFVRTYGYSVDVKSENGNDIIAYVQTKLSDTNVGFFKEDPDIADFIAKEASGMFVWARMITERIVKPEFTLKSPDFIRAEINHYSGKDLDNLYGEILEDMRQDYESLCLMEWLTFCETPLSWGELQWALCLHPVCSGAFRSFSDARASLSFTSLSVEKVISLGRGLVELSGDRFKFKHESMRDFFRDRGCARLRMLCGINTSISPRQAKAEAYKNLTSVCLRYLKLMKYEASQQPEAFKYRETMKATTLEKKFPLARYSTIYWTTHATQSELHTTDSEGHSRDHSFIRASLGQQPHELKLWLQCLYTFSEDFESVGQAISATNERDPYRNSDVFPRGKTNLIHIAARMGLAYLFYALIQESLSKQKSKQDVLNLNTEDDYGYTVLHLAAVGGN</sequence>
<dbReference type="EMBL" id="JAAOAO010000880">
    <property type="protein sequence ID" value="KAF5530435.1"/>
    <property type="molecule type" value="Genomic_DNA"/>
</dbReference>
<keyword evidence="5" id="KW-1185">Reference proteome</keyword>
<dbReference type="PANTHER" id="PTHR10039:SF5">
    <property type="entry name" value="NACHT DOMAIN-CONTAINING PROTEIN"/>
    <property type="match status" value="1"/>
</dbReference>
<evidence type="ECO:0000313" key="4">
    <source>
        <dbReference type="EMBL" id="KAF5530435.1"/>
    </source>
</evidence>
<dbReference type="AlphaFoldDB" id="A0A8H5I6V0"/>
<name>A0A8H5I6V0_9HYPO</name>
<organism evidence="4 5">
    <name type="scientific">Fusarium napiforme</name>
    <dbReference type="NCBI Taxonomy" id="42672"/>
    <lineage>
        <taxon>Eukaryota</taxon>
        <taxon>Fungi</taxon>
        <taxon>Dikarya</taxon>
        <taxon>Ascomycota</taxon>
        <taxon>Pezizomycotina</taxon>
        <taxon>Sordariomycetes</taxon>
        <taxon>Hypocreomycetidae</taxon>
        <taxon>Hypocreales</taxon>
        <taxon>Nectriaceae</taxon>
        <taxon>Fusarium</taxon>
        <taxon>Fusarium fujikuroi species complex</taxon>
    </lineage>
</organism>
<dbReference type="PANTHER" id="PTHR10039">
    <property type="entry name" value="AMELOGENIN"/>
    <property type="match status" value="1"/>
</dbReference>
<feature type="region of interest" description="Disordered" evidence="2">
    <location>
        <begin position="169"/>
        <end position="195"/>
    </location>
</feature>
<comment type="caution">
    <text evidence="4">The sequence shown here is derived from an EMBL/GenBank/DDBJ whole genome shotgun (WGS) entry which is preliminary data.</text>
</comment>
<accession>A0A8H5I6V0</accession>
<proteinExistence type="predicted"/>
<gene>
    <name evidence="4" type="ORF">FNAPI_13560</name>
</gene>